<feature type="compositionally biased region" description="Basic and acidic residues" evidence="5">
    <location>
        <begin position="390"/>
        <end position="400"/>
    </location>
</feature>
<feature type="coiled-coil region" evidence="4">
    <location>
        <begin position="210"/>
        <end position="272"/>
    </location>
</feature>
<feature type="region of interest" description="Disordered" evidence="5">
    <location>
        <begin position="379"/>
        <end position="400"/>
    </location>
</feature>
<keyword evidence="1 3" id="KW-0863">Zinc-finger</keyword>
<dbReference type="GO" id="GO:0005634">
    <property type="term" value="C:nucleus"/>
    <property type="evidence" value="ECO:0007669"/>
    <property type="project" value="TreeGrafter"/>
</dbReference>
<organism evidence="7 8">
    <name type="scientific">Cherax quadricarinatus</name>
    <name type="common">Australian red claw crayfish</name>
    <dbReference type="NCBI Taxonomy" id="27406"/>
    <lineage>
        <taxon>Eukaryota</taxon>
        <taxon>Metazoa</taxon>
        <taxon>Ecdysozoa</taxon>
        <taxon>Arthropoda</taxon>
        <taxon>Crustacea</taxon>
        <taxon>Multicrustacea</taxon>
        <taxon>Malacostraca</taxon>
        <taxon>Eumalacostraca</taxon>
        <taxon>Eucarida</taxon>
        <taxon>Decapoda</taxon>
        <taxon>Pleocyemata</taxon>
        <taxon>Astacidea</taxon>
        <taxon>Parastacoidea</taxon>
        <taxon>Parastacidae</taxon>
        <taxon>Cherax</taxon>
    </lineage>
</organism>
<evidence type="ECO:0000313" key="7">
    <source>
        <dbReference type="EMBL" id="KAK8722693.1"/>
    </source>
</evidence>
<keyword evidence="2" id="KW-0862">Zinc</keyword>
<dbReference type="SUPFAM" id="SSF57850">
    <property type="entry name" value="RING/U-box"/>
    <property type="match status" value="1"/>
</dbReference>
<accession>A0AAW0VZU9</accession>
<feature type="coiled-coil region" evidence="4">
    <location>
        <begin position="78"/>
        <end position="164"/>
    </location>
</feature>
<dbReference type="GO" id="GO:0008270">
    <property type="term" value="F:zinc ion binding"/>
    <property type="evidence" value="ECO:0007669"/>
    <property type="project" value="UniProtKB-KW"/>
</dbReference>
<name>A0AAW0VZU9_CHEQU</name>
<evidence type="ECO:0000256" key="2">
    <source>
        <dbReference type="ARBA" id="ARBA00022833"/>
    </source>
</evidence>
<dbReference type="GO" id="GO:0061630">
    <property type="term" value="F:ubiquitin protein ligase activity"/>
    <property type="evidence" value="ECO:0007669"/>
    <property type="project" value="TreeGrafter"/>
</dbReference>
<dbReference type="InterPro" id="IPR013083">
    <property type="entry name" value="Znf_RING/FYVE/PHD"/>
</dbReference>
<evidence type="ECO:0000256" key="5">
    <source>
        <dbReference type="SAM" id="MobiDB-lite"/>
    </source>
</evidence>
<dbReference type="CDD" id="cd16480">
    <property type="entry name" value="RING-H2_TRAIP"/>
    <property type="match status" value="1"/>
</dbReference>
<dbReference type="AlphaFoldDB" id="A0AAW0VZU9"/>
<feature type="domain" description="RING-type" evidence="6">
    <location>
        <begin position="5"/>
        <end position="46"/>
    </location>
</feature>
<dbReference type="SUPFAM" id="SSF90257">
    <property type="entry name" value="Myosin rod fragments"/>
    <property type="match status" value="1"/>
</dbReference>
<evidence type="ECO:0000313" key="8">
    <source>
        <dbReference type="Proteomes" id="UP001445076"/>
    </source>
</evidence>
<dbReference type="GO" id="GO:0031297">
    <property type="term" value="P:replication fork processing"/>
    <property type="evidence" value="ECO:0007669"/>
    <property type="project" value="TreeGrafter"/>
</dbReference>
<proteinExistence type="predicted"/>
<dbReference type="PROSITE" id="PS50089">
    <property type="entry name" value="ZF_RING_2"/>
    <property type="match status" value="1"/>
</dbReference>
<dbReference type="InterPro" id="IPR052639">
    <property type="entry name" value="TRAIP_ubiq-protein_ligase"/>
</dbReference>
<keyword evidence="1 3" id="KW-0479">Metal-binding</keyword>
<protein>
    <recommendedName>
        <fullName evidence="6">RING-type domain-containing protein</fullName>
    </recommendedName>
</protein>
<keyword evidence="4" id="KW-0175">Coiled coil</keyword>
<dbReference type="GO" id="GO:0090734">
    <property type="term" value="C:site of DNA damage"/>
    <property type="evidence" value="ECO:0007669"/>
    <property type="project" value="TreeGrafter"/>
</dbReference>
<evidence type="ECO:0000256" key="3">
    <source>
        <dbReference type="PROSITE-ProRule" id="PRU00175"/>
    </source>
</evidence>
<dbReference type="PANTHER" id="PTHR46569:SF1">
    <property type="entry name" value="E3 UBIQUITIN-PROTEIN LIGASE RFWD3-RELATED"/>
    <property type="match status" value="1"/>
</dbReference>
<evidence type="ECO:0000256" key="4">
    <source>
        <dbReference type="SAM" id="Coils"/>
    </source>
</evidence>
<dbReference type="InterPro" id="IPR001841">
    <property type="entry name" value="Znf_RING"/>
</dbReference>
<sequence>MRAGCVICGDLFIATTDVSAAPCGHTFHSACIIQWIERSKSCPQCRRKATDKSLVKLFFDTGGLDTSQLDPDILQHQIDNLKFQVKLKEQEIKTLEDNSSKLTKQNKSLREEYKSVESQVHVKETTILALKTQLQFMDRITKEAQKAKEEAKSLRDQLRVLQNVESIVSGTSEDVEEMLSSYSCNPDSTRSLATFCSILKKELNKTIDDKKKFRDDVSLLRSKLKDVRQNYNAAVTELSVLQQANRNLQDDVQSLERDNASLKKKVSALEQAVASPSDNVKNSVIHRLIAESPAPADLKRPHTSDEPAIVVSEVVRKVARCEAVAPSDDAASVLLSPLGQPDPSQLSLRTNLFTKHHSRSNNVTRPKINNSHNIFVKNKPSLQDLGKSQKTSDTRPGPDHVGYDGLGGHHKVDEFPKPKLSFVKKKNAVKVVLKGGSGSKVQSTTLRDFLYNTFDD</sequence>
<dbReference type="GO" id="GO:0016567">
    <property type="term" value="P:protein ubiquitination"/>
    <property type="evidence" value="ECO:0007669"/>
    <property type="project" value="TreeGrafter"/>
</dbReference>
<dbReference type="PANTHER" id="PTHR46569">
    <property type="entry name" value="E3 UBIQUITIN-PROTEIN LIGASE TRAIP"/>
    <property type="match status" value="1"/>
</dbReference>
<keyword evidence="8" id="KW-1185">Reference proteome</keyword>
<evidence type="ECO:0000256" key="1">
    <source>
        <dbReference type="ARBA" id="ARBA00022771"/>
    </source>
</evidence>
<gene>
    <name evidence="7" type="ORF">OTU49_012172</name>
</gene>
<evidence type="ECO:0000259" key="6">
    <source>
        <dbReference type="PROSITE" id="PS50089"/>
    </source>
</evidence>
<reference evidence="7 8" key="1">
    <citation type="journal article" date="2024" name="BMC Genomics">
        <title>Genome assembly of redclaw crayfish (Cherax quadricarinatus) provides insights into its immune adaptation and hypoxia tolerance.</title>
        <authorList>
            <person name="Liu Z."/>
            <person name="Zheng J."/>
            <person name="Li H."/>
            <person name="Fang K."/>
            <person name="Wang S."/>
            <person name="He J."/>
            <person name="Zhou D."/>
            <person name="Weng S."/>
            <person name="Chi M."/>
            <person name="Gu Z."/>
            <person name="He J."/>
            <person name="Li F."/>
            <person name="Wang M."/>
        </authorList>
    </citation>
    <scope>NUCLEOTIDE SEQUENCE [LARGE SCALE GENOMIC DNA]</scope>
    <source>
        <strain evidence="7">ZL_2023a</strain>
    </source>
</reference>
<dbReference type="Gene3D" id="3.30.40.10">
    <property type="entry name" value="Zinc/RING finger domain, C3HC4 (zinc finger)"/>
    <property type="match status" value="1"/>
</dbReference>
<dbReference type="Pfam" id="PF13639">
    <property type="entry name" value="zf-RING_2"/>
    <property type="match status" value="1"/>
</dbReference>
<comment type="caution">
    <text evidence="7">The sequence shown here is derived from an EMBL/GenBank/DDBJ whole genome shotgun (WGS) entry which is preliminary data.</text>
</comment>
<dbReference type="SMART" id="SM00184">
    <property type="entry name" value="RING"/>
    <property type="match status" value="1"/>
</dbReference>
<dbReference type="Proteomes" id="UP001445076">
    <property type="component" value="Unassembled WGS sequence"/>
</dbReference>
<dbReference type="EMBL" id="JARKIK010000094">
    <property type="protein sequence ID" value="KAK8722693.1"/>
    <property type="molecule type" value="Genomic_DNA"/>
</dbReference>